<comment type="caution">
    <text evidence="2">The sequence shown here is derived from an EMBL/GenBank/DDBJ whole genome shotgun (WGS) entry which is preliminary data.</text>
</comment>
<keyword evidence="3" id="KW-1185">Reference proteome</keyword>
<proteinExistence type="predicted"/>
<dbReference type="EMBL" id="JARKIK010000005">
    <property type="protein sequence ID" value="KAK8752255.1"/>
    <property type="molecule type" value="Genomic_DNA"/>
</dbReference>
<sequence>MSEGDKANTVERKLPVKEELDEAVPPHELLDVSASRAKGELASRGGLANRHLPSLKKTTSMSSASSQDQSLDDSSLDEELPEAVKPPPPAEATQDGQQDQGSRRELDSDGSQQRSEREASPSKRSPTSLMEDVRQAVLQADVSLGKKPVISAPVPLSSTAHGVVGQGQVVHPVSSPQRLQSAFYSPGGRESVRDSSGGSPRLGRSSIHASPLSGVSANPSGVVLLSQKPLDSSLPAHKLGPGESMAGSTRFRELRRTLPRYWHDRPKTT</sequence>
<feature type="region of interest" description="Disordered" evidence="1">
    <location>
        <begin position="1"/>
        <end position="134"/>
    </location>
</feature>
<feature type="region of interest" description="Disordered" evidence="1">
    <location>
        <begin position="167"/>
        <end position="220"/>
    </location>
</feature>
<feature type="compositionally biased region" description="Low complexity" evidence="1">
    <location>
        <begin position="55"/>
        <end position="69"/>
    </location>
</feature>
<dbReference type="AlphaFoldDB" id="A0AAW0YA35"/>
<evidence type="ECO:0000256" key="1">
    <source>
        <dbReference type="SAM" id="MobiDB-lite"/>
    </source>
</evidence>
<feature type="compositionally biased region" description="Basic and acidic residues" evidence="1">
    <location>
        <begin position="1"/>
        <end position="30"/>
    </location>
</feature>
<dbReference type="Proteomes" id="UP001445076">
    <property type="component" value="Unassembled WGS sequence"/>
</dbReference>
<evidence type="ECO:0000313" key="3">
    <source>
        <dbReference type="Proteomes" id="UP001445076"/>
    </source>
</evidence>
<feature type="compositionally biased region" description="Acidic residues" evidence="1">
    <location>
        <begin position="70"/>
        <end position="81"/>
    </location>
</feature>
<feature type="region of interest" description="Disordered" evidence="1">
    <location>
        <begin position="232"/>
        <end position="269"/>
    </location>
</feature>
<feature type="compositionally biased region" description="Low complexity" evidence="1">
    <location>
        <begin position="194"/>
        <end position="206"/>
    </location>
</feature>
<name>A0AAW0YA35_CHEQU</name>
<protein>
    <submittedName>
        <fullName evidence="2">Uncharacterized protein</fullName>
    </submittedName>
</protein>
<accession>A0AAW0YA35</accession>
<reference evidence="2 3" key="1">
    <citation type="journal article" date="2024" name="BMC Genomics">
        <title>Genome assembly of redclaw crayfish (Cherax quadricarinatus) provides insights into its immune adaptation and hypoxia tolerance.</title>
        <authorList>
            <person name="Liu Z."/>
            <person name="Zheng J."/>
            <person name="Li H."/>
            <person name="Fang K."/>
            <person name="Wang S."/>
            <person name="He J."/>
            <person name="Zhou D."/>
            <person name="Weng S."/>
            <person name="Chi M."/>
            <person name="Gu Z."/>
            <person name="He J."/>
            <person name="Li F."/>
            <person name="Wang M."/>
        </authorList>
    </citation>
    <scope>NUCLEOTIDE SEQUENCE [LARGE SCALE GENOMIC DNA]</scope>
    <source>
        <strain evidence="2">ZL_2023a</strain>
    </source>
</reference>
<feature type="compositionally biased region" description="Basic and acidic residues" evidence="1">
    <location>
        <begin position="250"/>
        <end position="269"/>
    </location>
</feature>
<feature type="compositionally biased region" description="Polar residues" evidence="1">
    <location>
        <begin position="174"/>
        <end position="183"/>
    </location>
</feature>
<organism evidence="2 3">
    <name type="scientific">Cherax quadricarinatus</name>
    <name type="common">Australian red claw crayfish</name>
    <dbReference type="NCBI Taxonomy" id="27406"/>
    <lineage>
        <taxon>Eukaryota</taxon>
        <taxon>Metazoa</taxon>
        <taxon>Ecdysozoa</taxon>
        <taxon>Arthropoda</taxon>
        <taxon>Crustacea</taxon>
        <taxon>Multicrustacea</taxon>
        <taxon>Malacostraca</taxon>
        <taxon>Eumalacostraca</taxon>
        <taxon>Eucarida</taxon>
        <taxon>Decapoda</taxon>
        <taxon>Pleocyemata</taxon>
        <taxon>Astacidea</taxon>
        <taxon>Parastacoidea</taxon>
        <taxon>Parastacidae</taxon>
        <taxon>Cherax</taxon>
    </lineage>
</organism>
<gene>
    <name evidence="2" type="ORF">OTU49_017466</name>
</gene>
<evidence type="ECO:0000313" key="2">
    <source>
        <dbReference type="EMBL" id="KAK8752255.1"/>
    </source>
</evidence>